<comment type="similarity">
    <text evidence="2">Belongs to the DODA-type extradiol aromatic ring-opening dioxygenase family.</text>
</comment>
<dbReference type="AlphaFoldDB" id="A0AAD5WWL1"/>
<dbReference type="SUPFAM" id="SSF53213">
    <property type="entry name" value="LigB-like"/>
    <property type="match status" value="1"/>
</dbReference>
<feature type="domain" description="Extradiol ring-cleavage dioxygenase class III enzyme subunit B" evidence="7">
    <location>
        <begin position="120"/>
        <end position="372"/>
    </location>
</feature>
<dbReference type="InterPro" id="IPR014436">
    <property type="entry name" value="Extradiol_dOase_DODA"/>
</dbReference>
<dbReference type="GO" id="GO:0008198">
    <property type="term" value="F:ferrous iron binding"/>
    <property type="evidence" value="ECO:0007669"/>
    <property type="project" value="InterPro"/>
</dbReference>
<comment type="caution">
    <text evidence="8">The sequence shown here is derived from an EMBL/GenBank/DDBJ whole genome shotgun (WGS) entry which is preliminary data.</text>
</comment>
<name>A0AAD5WWL1_9PEZI</name>
<evidence type="ECO:0000256" key="2">
    <source>
        <dbReference type="ARBA" id="ARBA00007581"/>
    </source>
</evidence>
<proteinExistence type="inferred from homology"/>
<evidence type="ECO:0000256" key="1">
    <source>
        <dbReference type="ARBA" id="ARBA00001947"/>
    </source>
</evidence>
<dbReference type="CDD" id="cd07363">
    <property type="entry name" value="45_DOPA_Dioxygenase"/>
    <property type="match status" value="1"/>
</dbReference>
<dbReference type="InterPro" id="IPR004183">
    <property type="entry name" value="Xdiol_dOase_suB"/>
</dbReference>
<dbReference type="PANTHER" id="PTHR30096:SF0">
    <property type="entry name" value="4,5-DOPA DIOXYGENASE EXTRADIOL-LIKE PROTEIN"/>
    <property type="match status" value="1"/>
</dbReference>
<dbReference type="EMBL" id="JAKWBI020000020">
    <property type="protein sequence ID" value="KAJ2905975.1"/>
    <property type="molecule type" value="Genomic_DNA"/>
</dbReference>
<dbReference type="Pfam" id="PF02900">
    <property type="entry name" value="LigB"/>
    <property type="match status" value="1"/>
</dbReference>
<gene>
    <name evidence="8" type="ORF">MKZ38_003458</name>
</gene>
<dbReference type="PANTHER" id="PTHR30096">
    <property type="entry name" value="4,5-DOPA DIOXYGENASE EXTRADIOL-LIKE PROTEIN"/>
    <property type="match status" value="1"/>
</dbReference>
<protein>
    <submittedName>
        <fullName evidence="8">Ferrous iron binding protein</fullName>
    </submittedName>
</protein>
<comment type="cofactor">
    <cofactor evidence="1">
        <name>Zn(2+)</name>
        <dbReference type="ChEBI" id="CHEBI:29105"/>
    </cofactor>
</comment>
<dbReference type="GO" id="GO:0016702">
    <property type="term" value="F:oxidoreductase activity, acting on single donors with incorporation of molecular oxygen, incorporation of two atoms of oxygen"/>
    <property type="evidence" value="ECO:0007669"/>
    <property type="project" value="UniProtKB-ARBA"/>
</dbReference>
<feature type="compositionally biased region" description="Low complexity" evidence="6">
    <location>
        <begin position="1"/>
        <end position="34"/>
    </location>
</feature>
<dbReference type="GO" id="GO:0008270">
    <property type="term" value="F:zinc ion binding"/>
    <property type="evidence" value="ECO:0007669"/>
    <property type="project" value="InterPro"/>
</dbReference>
<evidence type="ECO:0000256" key="3">
    <source>
        <dbReference type="ARBA" id="ARBA00022723"/>
    </source>
</evidence>
<keyword evidence="9" id="KW-1185">Reference proteome</keyword>
<accession>A0AAD5WWL1</accession>
<dbReference type="Gene3D" id="3.40.830.10">
    <property type="entry name" value="LigB-like"/>
    <property type="match status" value="1"/>
</dbReference>
<keyword evidence="5" id="KW-0560">Oxidoreductase</keyword>
<feature type="region of interest" description="Disordered" evidence="6">
    <location>
        <begin position="1"/>
        <end position="64"/>
    </location>
</feature>
<evidence type="ECO:0000256" key="4">
    <source>
        <dbReference type="ARBA" id="ARBA00022833"/>
    </source>
</evidence>
<dbReference type="Proteomes" id="UP001201980">
    <property type="component" value="Unassembled WGS sequence"/>
</dbReference>
<keyword evidence="3" id="KW-0479">Metal-binding</keyword>
<evidence type="ECO:0000313" key="9">
    <source>
        <dbReference type="Proteomes" id="UP001201980"/>
    </source>
</evidence>
<organism evidence="8 9">
    <name type="scientific">Zalerion maritima</name>
    <dbReference type="NCBI Taxonomy" id="339359"/>
    <lineage>
        <taxon>Eukaryota</taxon>
        <taxon>Fungi</taxon>
        <taxon>Dikarya</taxon>
        <taxon>Ascomycota</taxon>
        <taxon>Pezizomycotina</taxon>
        <taxon>Sordariomycetes</taxon>
        <taxon>Lulworthiomycetidae</taxon>
        <taxon>Lulworthiales</taxon>
        <taxon>Lulworthiaceae</taxon>
        <taxon>Zalerion</taxon>
    </lineage>
</organism>
<reference evidence="8" key="1">
    <citation type="submission" date="2022-07" db="EMBL/GenBank/DDBJ databases">
        <title>Draft genome sequence of Zalerion maritima ATCC 34329, a (micro)plastics degrading marine fungus.</title>
        <authorList>
            <person name="Paco A."/>
            <person name="Goncalves M.F.M."/>
            <person name="Rocha-Santos T.A.P."/>
            <person name="Alves A."/>
        </authorList>
    </citation>
    <scope>NUCLEOTIDE SEQUENCE</scope>
    <source>
        <strain evidence="8">ATCC 34329</strain>
    </source>
</reference>
<evidence type="ECO:0000256" key="5">
    <source>
        <dbReference type="ARBA" id="ARBA00023002"/>
    </source>
</evidence>
<sequence length="386" mass="42533">MTGLNNNHHQPTHQHPIAQHGDTISFKTTTTSDTEPNRPNPSEDRRHKKRGKPAKDGPHIRSEAGAGAGDLLVQCSAVGRVFPNLGQRQAFFSSSTSALPSAAPTRNNKISSMARMPTYFFSHGGPDVQYNKAHPVFPVLQKIGREITSLKPKAVVVFSGHWQSTPINVNNVLLTDLIYDFYGFPRYFYEATYPSIGSPELASKVLFLLSDAGIEAEGVKRGLDHGVWSGFNVAFDPESNPLDCPVVQVSLFNNEDPVAHYELGRAVSSLRDEGVVIIGAGMSVHNLRDMRFSMGSSRPMPYSVSFDNALRDAALADPREREAKMAALTERPDAKQAHPWMDHLMPVHVAAGAAEEEKGYQVWTHHEGSFAWAQYRFGEVSEELEA</sequence>
<feature type="compositionally biased region" description="Basic and acidic residues" evidence="6">
    <location>
        <begin position="53"/>
        <end position="62"/>
    </location>
</feature>
<evidence type="ECO:0000259" key="7">
    <source>
        <dbReference type="Pfam" id="PF02900"/>
    </source>
</evidence>
<evidence type="ECO:0000256" key="6">
    <source>
        <dbReference type="SAM" id="MobiDB-lite"/>
    </source>
</evidence>
<keyword evidence="4" id="KW-0862">Zinc</keyword>
<evidence type="ECO:0000313" key="8">
    <source>
        <dbReference type="EMBL" id="KAJ2905975.1"/>
    </source>
</evidence>